<evidence type="ECO:0000313" key="2">
    <source>
        <dbReference type="Proteomes" id="UP000765509"/>
    </source>
</evidence>
<evidence type="ECO:0000313" key="1">
    <source>
        <dbReference type="EMBL" id="MBW0473779.1"/>
    </source>
</evidence>
<sequence length="101" mass="11789">MKTTNRHMLRWQIAIQNYRGNITIIYKEGKSHTNADDLSRCPLDNFKSNPAYYPEVAAKIPIHPMEIDRSKTSDFLNGHQKVVAQTVETLSQKEQKLPYWE</sequence>
<dbReference type="Proteomes" id="UP000765509">
    <property type="component" value="Unassembled WGS sequence"/>
</dbReference>
<gene>
    <name evidence="1" type="ORF">O181_013494</name>
</gene>
<comment type="caution">
    <text evidence="1">The sequence shown here is derived from an EMBL/GenBank/DDBJ whole genome shotgun (WGS) entry which is preliminary data.</text>
</comment>
<name>A0A9Q3BYC4_9BASI</name>
<accession>A0A9Q3BYC4</accession>
<dbReference type="EMBL" id="AVOT02003531">
    <property type="protein sequence ID" value="MBW0473779.1"/>
    <property type="molecule type" value="Genomic_DNA"/>
</dbReference>
<dbReference type="AlphaFoldDB" id="A0A9Q3BYC4"/>
<protein>
    <submittedName>
        <fullName evidence="1">Uncharacterized protein</fullName>
    </submittedName>
</protein>
<proteinExistence type="predicted"/>
<reference evidence="1" key="1">
    <citation type="submission" date="2021-03" db="EMBL/GenBank/DDBJ databases">
        <title>Draft genome sequence of rust myrtle Austropuccinia psidii MF-1, a brazilian biotype.</title>
        <authorList>
            <person name="Quecine M.C."/>
            <person name="Pachon D.M.R."/>
            <person name="Bonatelli M.L."/>
            <person name="Correr F.H."/>
            <person name="Franceschini L.M."/>
            <person name="Leite T.F."/>
            <person name="Margarido G.R.A."/>
            <person name="Almeida C.A."/>
            <person name="Ferrarezi J.A."/>
            <person name="Labate C.A."/>
        </authorList>
    </citation>
    <scope>NUCLEOTIDE SEQUENCE</scope>
    <source>
        <strain evidence="1">MF-1</strain>
    </source>
</reference>
<organism evidence="1 2">
    <name type="scientific">Austropuccinia psidii MF-1</name>
    <dbReference type="NCBI Taxonomy" id="1389203"/>
    <lineage>
        <taxon>Eukaryota</taxon>
        <taxon>Fungi</taxon>
        <taxon>Dikarya</taxon>
        <taxon>Basidiomycota</taxon>
        <taxon>Pucciniomycotina</taxon>
        <taxon>Pucciniomycetes</taxon>
        <taxon>Pucciniales</taxon>
        <taxon>Sphaerophragmiaceae</taxon>
        <taxon>Austropuccinia</taxon>
    </lineage>
</organism>
<keyword evidence="2" id="KW-1185">Reference proteome</keyword>